<evidence type="ECO:0000313" key="2">
    <source>
        <dbReference type="EMBL" id="VDN17304.1"/>
    </source>
</evidence>
<name>A0A183DNP4_9BILA</name>
<proteinExistence type="predicted"/>
<keyword evidence="3" id="KW-1185">Reference proteome</keyword>
<gene>
    <name evidence="2" type="ORF">GPUH_LOCUS10335</name>
</gene>
<reference evidence="4" key="1">
    <citation type="submission" date="2016-06" db="UniProtKB">
        <authorList>
            <consortium name="WormBaseParasite"/>
        </authorList>
    </citation>
    <scope>IDENTIFICATION</scope>
</reference>
<organism evidence="4">
    <name type="scientific">Gongylonema pulchrum</name>
    <dbReference type="NCBI Taxonomy" id="637853"/>
    <lineage>
        <taxon>Eukaryota</taxon>
        <taxon>Metazoa</taxon>
        <taxon>Ecdysozoa</taxon>
        <taxon>Nematoda</taxon>
        <taxon>Chromadorea</taxon>
        <taxon>Rhabditida</taxon>
        <taxon>Spirurina</taxon>
        <taxon>Spiruromorpha</taxon>
        <taxon>Spiruroidea</taxon>
        <taxon>Gongylonematidae</taxon>
        <taxon>Gongylonema</taxon>
    </lineage>
</organism>
<sequence>MTYFQLNASCRFPADDCVGEQTEGFAFADAAAHYSVDSSLETSDHPPEIQAPTLPASSTSLGFRPQRPLTLDLKSPQTPAESGISTAGSSYRSLPSADHVSQDHCPQPPFDCVQRLAPPIPPRANSRRSDDEATVVQRQRLSPVSQSP</sequence>
<protein>
    <submittedName>
        <fullName evidence="2 4">Uncharacterized protein</fullName>
    </submittedName>
</protein>
<reference evidence="2 3" key="2">
    <citation type="submission" date="2018-11" db="EMBL/GenBank/DDBJ databases">
        <authorList>
            <consortium name="Pathogen Informatics"/>
        </authorList>
    </citation>
    <scope>NUCLEOTIDE SEQUENCE [LARGE SCALE GENOMIC DNA]</scope>
</reference>
<dbReference type="EMBL" id="UYRT01077930">
    <property type="protein sequence ID" value="VDN17304.1"/>
    <property type="molecule type" value="Genomic_DNA"/>
</dbReference>
<evidence type="ECO:0000256" key="1">
    <source>
        <dbReference type="SAM" id="MobiDB-lite"/>
    </source>
</evidence>
<accession>A0A183DNP4</accession>
<dbReference type="Proteomes" id="UP000271098">
    <property type="component" value="Unassembled WGS sequence"/>
</dbReference>
<evidence type="ECO:0000313" key="4">
    <source>
        <dbReference type="WBParaSite" id="GPUH_0001034801-mRNA-1"/>
    </source>
</evidence>
<dbReference type="AlphaFoldDB" id="A0A183DNP4"/>
<feature type="compositionally biased region" description="Polar residues" evidence="1">
    <location>
        <begin position="136"/>
        <end position="148"/>
    </location>
</feature>
<feature type="region of interest" description="Disordered" evidence="1">
    <location>
        <begin position="37"/>
        <end position="148"/>
    </location>
</feature>
<dbReference type="OrthoDB" id="5876863at2759"/>
<feature type="compositionally biased region" description="Polar residues" evidence="1">
    <location>
        <begin position="75"/>
        <end position="93"/>
    </location>
</feature>
<evidence type="ECO:0000313" key="3">
    <source>
        <dbReference type="Proteomes" id="UP000271098"/>
    </source>
</evidence>
<dbReference type="WBParaSite" id="GPUH_0001034801-mRNA-1">
    <property type="protein sequence ID" value="GPUH_0001034801-mRNA-1"/>
    <property type="gene ID" value="GPUH_0001034801"/>
</dbReference>